<dbReference type="EMBL" id="CM051401">
    <property type="protein sequence ID" value="KAJ4712279.1"/>
    <property type="molecule type" value="Genomic_DNA"/>
</dbReference>
<gene>
    <name evidence="1" type="ORF">OWV82_014552</name>
</gene>
<protein>
    <submittedName>
        <fullName evidence="1">Uncharacterized protein</fullName>
    </submittedName>
</protein>
<comment type="caution">
    <text evidence="1">The sequence shown here is derived from an EMBL/GenBank/DDBJ whole genome shotgun (WGS) entry which is preliminary data.</text>
</comment>
<organism evidence="1 2">
    <name type="scientific">Melia azedarach</name>
    <name type="common">Chinaberry tree</name>
    <dbReference type="NCBI Taxonomy" id="155640"/>
    <lineage>
        <taxon>Eukaryota</taxon>
        <taxon>Viridiplantae</taxon>
        <taxon>Streptophyta</taxon>
        <taxon>Embryophyta</taxon>
        <taxon>Tracheophyta</taxon>
        <taxon>Spermatophyta</taxon>
        <taxon>Magnoliopsida</taxon>
        <taxon>eudicotyledons</taxon>
        <taxon>Gunneridae</taxon>
        <taxon>Pentapetalae</taxon>
        <taxon>rosids</taxon>
        <taxon>malvids</taxon>
        <taxon>Sapindales</taxon>
        <taxon>Meliaceae</taxon>
        <taxon>Melia</taxon>
    </lineage>
</organism>
<evidence type="ECO:0000313" key="2">
    <source>
        <dbReference type="Proteomes" id="UP001164539"/>
    </source>
</evidence>
<name>A0ACC1XNH5_MELAZ</name>
<keyword evidence="2" id="KW-1185">Reference proteome</keyword>
<sequence length="94" mass="10532">MSGGQMKGRGKGQVGTCERSWGWLIIFVFFYFPSAYAICTTLLPSSHLLLCGFEGKMQSSDRSHCLWMVQLPMIPMVLQHEPFANDVPGSWSLC</sequence>
<dbReference type="Proteomes" id="UP001164539">
    <property type="component" value="Chromosome 8"/>
</dbReference>
<reference evidence="1 2" key="1">
    <citation type="journal article" date="2023" name="Science">
        <title>Complex scaffold remodeling in plant triterpene biosynthesis.</title>
        <authorList>
            <person name="De La Pena R."/>
            <person name="Hodgson H."/>
            <person name="Liu J.C."/>
            <person name="Stephenson M.J."/>
            <person name="Martin A.C."/>
            <person name="Owen C."/>
            <person name="Harkess A."/>
            <person name="Leebens-Mack J."/>
            <person name="Jimenez L.E."/>
            <person name="Osbourn A."/>
            <person name="Sattely E.S."/>
        </authorList>
    </citation>
    <scope>NUCLEOTIDE SEQUENCE [LARGE SCALE GENOMIC DNA]</scope>
    <source>
        <strain evidence="2">cv. JPN11</strain>
        <tissue evidence="1">Leaf</tissue>
    </source>
</reference>
<evidence type="ECO:0000313" key="1">
    <source>
        <dbReference type="EMBL" id="KAJ4712279.1"/>
    </source>
</evidence>
<proteinExistence type="predicted"/>
<accession>A0ACC1XNH5</accession>